<reference evidence="1 2" key="1">
    <citation type="submission" date="2024-11" db="EMBL/GenBank/DDBJ databases">
        <title>A near-complete genome assembly of Cinchona calisaya.</title>
        <authorList>
            <person name="Lian D.C."/>
            <person name="Zhao X.W."/>
            <person name="Wei L."/>
        </authorList>
    </citation>
    <scope>NUCLEOTIDE SEQUENCE [LARGE SCALE GENOMIC DNA]</scope>
    <source>
        <tissue evidence="1">Nenye</tissue>
    </source>
</reference>
<organism evidence="1 2">
    <name type="scientific">Cinchona calisaya</name>
    <dbReference type="NCBI Taxonomy" id="153742"/>
    <lineage>
        <taxon>Eukaryota</taxon>
        <taxon>Viridiplantae</taxon>
        <taxon>Streptophyta</taxon>
        <taxon>Embryophyta</taxon>
        <taxon>Tracheophyta</taxon>
        <taxon>Spermatophyta</taxon>
        <taxon>Magnoliopsida</taxon>
        <taxon>eudicotyledons</taxon>
        <taxon>Gunneridae</taxon>
        <taxon>Pentapetalae</taxon>
        <taxon>asterids</taxon>
        <taxon>lamiids</taxon>
        <taxon>Gentianales</taxon>
        <taxon>Rubiaceae</taxon>
        <taxon>Cinchonoideae</taxon>
        <taxon>Cinchoneae</taxon>
        <taxon>Cinchona</taxon>
    </lineage>
</organism>
<keyword evidence="2" id="KW-1185">Reference proteome</keyword>
<sequence>MDSSRREVEKAVDDTLRKSKADVTDTMVDDDFSPLSGKPHFHSLVTKSHVKPMYRMVFPVKLHKDLPSETVPAVIACRGKTWDAVL</sequence>
<comment type="caution">
    <text evidence="1">The sequence shown here is derived from an EMBL/GenBank/DDBJ whole genome shotgun (WGS) entry which is preliminary data.</text>
</comment>
<dbReference type="AlphaFoldDB" id="A0ABD2YGM6"/>
<evidence type="ECO:0000313" key="1">
    <source>
        <dbReference type="EMBL" id="KAL3506541.1"/>
    </source>
</evidence>
<gene>
    <name evidence="1" type="ORF">ACH5RR_031923</name>
</gene>
<evidence type="ECO:0000313" key="2">
    <source>
        <dbReference type="Proteomes" id="UP001630127"/>
    </source>
</evidence>
<proteinExistence type="predicted"/>
<dbReference type="EMBL" id="JBJUIK010000013">
    <property type="protein sequence ID" value="KAL3506541.1"/>
    <property type="molecule type" value="Genomic_DNA"/>
</dbReference>
<name>A0ABD2YGM6_9GENT</name>
<dbReference type="Proteomes" id="UP001630127">
    <property type="component" value="Unassembled WGS sequence"/>
</dbReference>
<protein>
    <submittedName>
        <fullName evidence="1">Uncharacterized protein</fullName>
    </submittedName>
</protein>
<accession>A0ABD2YGM6</accession>